<keyword evidence="11" id="KW-1185">Reference proteome</keyword>
<dbReference type="EMBL" id="LRDB01000004">
    <property type="protein sequence ID" value="KYG82212.1"/>
    <property type="molecule type" value="Genomic_DNA"/>
</dbReference>
<feature type="transmembrane region" description="Helical" evidence="8">
    <location>
        <begin position="308"/>
        <end position="327"/>
    </location>
</feature>
<sequence length="536" mass="62495">MRNLFPYSYLIISLCFTIIINAQESQLSTRDFQQHFDQAKKLSRANLYSESIEELTKSIKLAQLNYLEKEEIQATIFLAETLRKTRDYDKGAALLLRLKNTEKYPLEHVKKLGRLAAIYHESSFDDRQQTVDSVSKYINLGLEFADSYDFEIEKALLKNEFGHLIGGSDALPYHLEAAQLFLKNNDRHNYVGAMTKVLNIYQNTIHDHDKADSIIQILLKETGGKNWHTAEVELFNIIAYQYILKSGDSLNYFKWKDKANKSLIKYSAAIGSERLDNFRVQQETLNFQNEAINAQLALTQQEIRTRNLFIYLSILIVIILSIAILFYRELILRNKLKVMNQQLETANKQYQMLMIESNHRIKNNLQMVISMFEFAETTPNVNDLTVIKRMSRKIQTISALHKHLYADVHNEKVSLEIYFNEIIKLYSDLSTTHFIISHQFENAEIRSQRIVYFGLIFNEMLSNTMEHSKAAAKQAHIEISKDNEIFTFYYKDNSPWDLNYKEGTGSVLIRQLVERVGGFDFLFDPKNGQFNFSFHV</sequence>
<dbReference type="EC" id="2.7.13.3" evidence="2"/>
<dbReference type="InterPro" id="IPR011495">
    <property type="entry name" value="Sig_transdc_His_kin_sub2_dim/P"/>
</dbReference>
<name>A0A150XUC0_9BACT</name>
<evidence type="ECO:0000256" key="2">
    <source>
        <dbReference type="ARBA" id="ARBA00012438"/>
    </source>
</evidence>
<dbReference type="PANTHER" id="PTHR41523">
    <property type="entry name" value="TWO-COMPONENT SYSTEM SENSOR PROTEIN"/>
    <property type="match status" value="1"/>
</dbReference>
<dbReference type="RefSeq" id="WP_068412860.1">
    <property type="nucleotide sequence ID" value="NZ_LRDB01000004.1"/>
</dbReference>
<evidence type="ECO:0000256" key="4">
    <source>
        <dbReference type="ARBA" id="ARBA00022679"/>
    </source>
</evidence>
<dbReference type="OrthoDB" id="9767435at2"/>
<dbReference type="STRING" id="296218.AWN68_15330"/>
<keyword evidence="8" id="KW-0812">Transmembrane</keyword>
<keyword evidence="5" id="KW-0547">Nucleotide-binding</keyword>
<evidence type="ECO:0000256" key="8">
    <source>
        <dbReference type="SAM" id="Phobius"/>
    </source>
</evidence>
<proteinExistence type="predicted"/>
<comment type="catalytic activity">
    <reaction evidence="1">
        <text>ATP + protein L-histidine = ADP + protein N-phospho-L-histidine.</text>
        <dbReference type="EC" id="2.7.13.3"/>
    </reaction>
</comment>
<evidence type="ECO:0000259" key="9">
    <source>
        <dbReference type="Pfam" id="PF07568"/>
    </source>
</evidence>
<reference evidence="10 11" key="1">
    <citation type="submission" date="2016-01" db="EMBL/GenBank/DDBJ databases">
        <title>Genome sequencing of Roseivirga echinicomitans KMM 6058.</title>
        <authorList>
            <person name="Selvaratnam C."/>
            <person name="Thevarajoo S."/>
            <person name="Goh K.M."/>
            <person name="Ee R."/>
            <person name="Chan K.-G."/>
            <person name="Chong C.S."/>
        </authorList>
    </citation>
    <scope>NUCLEOTIDE SEQUENCE [LARGE SCALE GENOMIC DNA]</scope>
    <source>
        <strain evidence="10 11">KMM 6058</strain>
    </source>
</reference>
<dbReference type="GO" id="GO:0004673">
    <property type="term" value="F:protein histidine kinase activity"/>
    <property type="evidence" value="ECO:0007669"/>
    <property type="project" value="UniProtKB-EC"/>
</dbReference>
<accession>A0A150XUC0</accession>
<gene>
    <name evidence="10" type="ORF">AWN68_15330</name>
</gene>
<dbReference type="Pfam" id="PF07568">
    <property type="entry name" value="HisKA_2"/>
    <property type="match status" value="1"/>
</dbReference>
<organism evidence="10 11">
    <name type="scientific">Roseivirga echinicomitans</name>
    <dbReference type="NCBI Taxonomy" id="296218"/>
    <lineage>
        <taxon>Bacteria</taxon>
        <taxon>Pseudomonadati</taxon>
        <taxon>Bacteroidota</taxon>
        <taxon>Cytophagia</taxon>
        <taxon>Cytophagales</taxon>
        <taxon>Roseivirgaceae</taxon>
        <taxon>Roseivirga</taxon>
    </lineage>
</organism>
<evidence type="ECO:0000256" key="3">
    <source>
        <dbReference type="ARBA" id="ARBA00022553"/>
    </source>
</evidence>
<keyword evidence="3" id="KW-0597">Phosphoprotein</keyword>
<dbReference type="AlphaFoldDB" id="A0A150XUC0"/>
<evidence type="ECO:0000256" key="5">
    <source>
        <dbReference type="ARBA" id="ARBA00022741"/>
    </source>
</evidence>
<keyword evidence="4" id="KW-0808">Transferase</keyword>
<dbReference type="Gene3D" id="3.30.565.10">
    <property type="entry name" value="Histidine kinase-like ATPase, C-terminal domain"/>
    <property type="match status" value="1"/>
</dbReference>
<evidence type="ECO:0000256" key="7">
    <source>
        <dbReference type="ARBA" id="ARBA00022840"/>
    </source>
</evidence>
<evidence type="ECO:0000256" key="6">
    <source>
        <dbReference type="ARBA" id="ARBA00022777"/>
    </source>
</evidence>
<evidence type="ECO:0000313" key="10">
    <source>
        <dbReference type="EMBL" id="KYG82212.1"/>
    </source>
</evidence>
<protein>
    <recommendedName>
        <fullName evidence="2">histidine kinase</fullName>
        <ecNumber evidence="2">2.7.13.3</ecNumber>
    </recommendedName>
</protein>
<keyword evidence="7" id="KW-0067">ATP-binding</keyword>
<dbReference type="PANTHER" id="PTHR41523:SF8">
    <property type="entry name" value="ETHYLENE RESPONSE SENSOR PROTEIN"/>
    <property type="match status" value="1"/>
</dbReference>
<comment type="caution">
    <text evidence="10">The sequence shown here is derived from an EMBL/GenBank/DDBJ whole genome shotgun (WGS) entry which is preliminary data.</text>
</comment>
<keyword evidence="6" id="KW-0418">Kinase</keyword>
<dbReference type="InterPro" id="IPR036890">
    <property type="entry name" value="HATPase_C_sf"/>
</dbReference>
<keyword evidence="8" id="KW-0472">Membrane</keyword>
<dbReference type="GO" id="GO:0005524">
    <property type="term" value="F:ATP binding"/>
    <property type="evidence" value="ECO:0007669"/>
    <property type="project" value="UniProtKB-KW"/>
</dbReference>
<evidence type="ECO:0000313" key="11">
    <source>
        <dbReference type="Proteomes" id="UP000075615"/>
    </source>
</evidence>
<keyword evidence="8" id="KW-1133">Transmembrane helix</keyword>
<evidence type="ECO:0000256" key="1">
    <source>
        <dbReference type="ARBA" id="ARBA00000085"/>
    </source>
</evidence>
<dbReference type="Proteomes" id="UP000075615">
    <property type="component" value="Unassembled WGS sequence"/>
</dbReference>
<feature type="domain" description="Signal transduction histidine kinase subgroup 2 dimerisation and phosphoacceptor" evidence="9">
    <location>
        <begin position="356"/>
        <end position="424"/>
    </location>
</feature>